<evidence type="ECO:0000256" key="3">
    <source>
        <dbReference type="SAM" id="MobiDB-lite"/>
    </source>
</evidence>
<sequence length="463" mass="52673">MLHFLPIRISHNLPAIMSNANTNSHACRPPPNTTYLVIGQDLFSINEYVNSQYNYSLHHLPNSTDGVPSVSSFVPSAFMVYTDLATLDGLWEPTDYGSGVEFADGILNQFPSHHHRDVNHTSTGLQIGLWLNGTQGCFSVCEGEMDDQISLLTSYLEYSRASKIFLRIGYEFDNPAFGYSDDPALFILAFRKIVTDIRDNLSDGAAKRVMFVWHSWGAPMANKGLSLKRFYPGNDFVDWIGVSIFQQVFPWSPSWGGTMEDVENVLDFAMRHDKVRLPTMIAESTPFGGIELKQTSKDVNKFIGKNEYEHDDWERWYGKVIDVINKYDVSMWCYINCDWESESMWHNVGFGETRLSSNDHVMSQWFEQVSRNGVAGRTFLLDGSLENCGTAPDNFIDDHGYVWFNTSHYTLLILFPLLVASGAFFIPLFFLDEKNGRRCRPSDREERRSLLADLDEKSPSKGV</sequence>
<dbReference type="AlphaFoldDB" id="A0ABD3M0N0"/>
<keyword evidence="2" id="KW-0326">Glycosidase</keyword>
<dbReference type="Proteomes" id="UP001530293">
    <property type="component" value="Unassembled WGS sequence"/>
</dbReference>
<reference evidence="6 7" key="1">
    <citation type="submission" date="2024-10" db="EMBL/GenBank/DDBJ databases">
        <title>Updated reference genomes for cyclostephanoid diatoms.</title>
        <authorList>
            <person name="Roberts W.R."/>
            <person name="Alverson A.J."/>
        </authorList>
    </citation>
    <scope>NUCLEOTIDE SEQUENCE [LARGE SCALE GENOMIC DNA]</scope>
    <source>
        <strain evidence="6 7">AJA232-27</strain>
    </source>
</reference>
<dbReference type="InterPro" id="IPR022790">
    <property type="entry name" value="GH26_dom"/>
</dbReference>
<evidence type="ECO:0000259" key="5">
    <source>
        <dbReference type="PROSITE" id="PS51764"/>
    </source>
</evidence>
<dbReference type="EMBL" id="JALLBG020000268">
    <property type="protein sequence ID" value="KAL3757227.1"/>
    <property type="molecule type" value="Genomic_DNA"/>
</dbReference>
<keyword evidence="7" id="KW-1185">Reference proteome</keyword>
<dbReference type="SUPFAM" id="SSF51445">
    <property type="entry name" value="(Trans)glycosidases"/>
    <property type="match status" value="1"/>
</dbReference>
<evidence type="ECO:0000256" key="4">
    <source>
        <dbReference type="SAM" id="Phobius"/>
    </source>
</evidence>
<protein>
    <recommendedName>
        <fullName evidence="5">GH26 domain-containing protein</fullName>
    </recommendedName>
</protein>
<evidence type="ECO:0000256" key="1">
    <source>
        <dbReference type="ARBA" id="ARBA00022801"/>
    </source>
</evidence>
<keyword evidence="4" id="KW-0472">Membrane</keyword>
<organism evidence="6 7">
    <name type="scientific">Discostella pseudostelligera</name>
    <dbReference type="NCBI Taxonomy" id="259834"/>
    <lineage>
        <taxon>Eukaryota</taxon>
        <taxon>Sar</taxon>
        <taxon>Stramenopiles</taxon>
        <taxon>Ochrophyta</taxon>
        <taxon>Bacillariophyta</taxon>
        <taxon>Coscinodiscophyceae</taxon>
        <taxon>Thalassiosirophycidae</taxon>
        <taxon>Stephanodiscales</taxon>
        <taxon>Stephanodiscaceae</taxon>
        <taxon>Discostella</taxon>
    </lineage>
</organism>
<evidence type="ECO:0000256" key="2">
    <source>
        <dbReference type="ARBA" id="ARBA00023295"/>
    </source>
</evidence>
<keyword evidence="4" id="KW-1133">Transmembrane helix</keyword>
<feature type="transmembrane region" description="Helical" evidence="4">
    <location>
        <begin position="409"/>
        <end position="431"/>
    </location>
</feature>
<feature type="domain" description="GH26" evidence="5">
    <location>
        <begin position="29"/>
        <end position="333"/>
    </location>
</feature>
<feature type="region of interest" description="Disordered" evidence="3">
    <location>
        <begin position="440"/>
        <end position="463"/>
    </location>
</feature>
<name>A0ABD3M0N0_9STRA</name>
<dbReference type="PROSITE" id="PS51764">
    <property type="entry name" value="GH26"/>
    <property type="match status" value="1"/>
</dbReference>
<gene>
    <name evidence="6" type="ORF">ACHAWU_008388</name>
</gene>
<dbReference type="InterPro" id="IPR017853">
    <property type="entry name" value="GH"/>
</dbReference>
<evidence type="ECO:0000313" key="6">
    <source>
        <dbReference type="EMBL" id="KAL3757227.1"/>
    </source>
</evidence>
<proteinExistence type="predicted"/>
<keyword evidence="1" id="KW-0378">Hydrolase</keyword>
<comment type="caution">
    <text evidence="6">The sequence shown here is derived from an EMBL/GenBank/DDBJ whole genome shotgun (WGS) entry which is preliminary data.</text>
</comment>
<dbReference type="Gene3D" id="3.20.20.80">
    <property type="entry name" value="Glycosidases"/>
    <property type="match status" value="1"/>
</dbReference>
<dbReference type="GO" id="GO:0016798">
    <property type="term" value="F:hydrolase activity, acting on glycosyl bonds"/>
    <property type="evidence" value="ECO:0007669"/>
    <property type="project" value="UniProtKB-KW"/>
</dbReference>
<keyword evidence="4" id="KW-0812">Transmembrane</keyword>
<evidence type="ECO:0000313" key="7">
    <source>
        <dbReference type="Proteomes" id="UP001530293"/>
    </source>
</evidence>
<accession>A0ABD3M0N0</accession>